<feature type="region of interest" description="Disordered" evidence="2">
    <location>
        <begin position="97"/>
        <end position="120"/>
    </location>
</feature>
<dbReference type="KEGG" id="sact:DMT42_35275"/>
<dbReference type="InterPro" id="IPR016032">
    <property type="entry name" value="Sig_transdc_resp-reg_C-effctor"/>
</dbReference>
<sequence length="961" mass="100495">MTGRTTTERAAAPSYRPGPRGERIAALLDRLRTEGGAHLVTGEPGGGRTAFLDFAARSHEAAGPVIRVRSDASRAHEPYAGLSALCRAVVRAGGAGAASRPTAWGDPPGTAPLPGADPRTTGEALLTALQPAAGSLLVCVDDAHLWDAPSRAALGHAAARLHAAAGAPDLVGPGAGGGRVGLLVGVAGHRPVDREFTGLPVLRLDPLAPADAAALLDEVTGVPVDPAVRDALVAEAEGNPALLLALARRLSAAQLRGERPLPRPVADAETLTAAFGGHLTGLHPDHHALLLTVAAATRASGGRETDAAAVLRAVARLGLRDPRPWPDTVDAADGRLRLRSALLGRALYAAAPPEERREVHRALARSLPAHDRLLALLHRSWATTAPDPGLAAALTATASDPAVDAPPDLRRTAHLRAAALSADSALRAHSHTRAAEQALLGGHTAEAVRLLDSVRDHPAPAAVRGRAELLRGTALLRDGPVDDARASFLLAARLLTPGDPARAARATLAAADAAWAAGDAAGCLRILGEEGEAPDPYVATDLPAGPSAPHRPGPLDDYRTGMRAVLEARFDQAAAPLRRVLAHSAHADEPEYLLRSAAAALLLGDVAAARRAGARALAVARTLGSAALEPRALEYLAYAELRAGRHALARTHAEQGLREARRTGQRNTAAHHQAVLALTASIEGAPEHGGDGETAEEHAAAALATARRHGLAQAGTLAQWAAARADLGRGRPREAADRLGLLVRPGPRRGHFAVWMLAVPCYVEAAALAGHPEDARAVVDDFALWAACGADPHAPAQLLRCRALLAAAPDTADELYRQALDRHEDNASDYERARTELLYGKWLRRRRRLREARERLGAALIGFERSGARPWARQAAAELRANGASADGRPTGELSRLTPQQLRIARQVAQGATNREVALSLSVSTRTVDYHLRNVFAALGVRSRVELARMVEQAEKSGAQL</sequence>
<proteinExistence type="predicted"/>
<dbReference type="PANTHER" id="PTHR43214:SF42">
    <property type="entry name" value="TRANSCRIPTIONAL REGULATORY PROTEIN DESR"/>
    <property type="match status" value="1"/>
</dbReference>
<keyword evidence="5" id="KW-1185">Reference proteome</keyword>
<dbReference type="EMBL" id="CP029788">
    <property type="protein sequence ID" value="AWT46999.1"/>
    <property type="molecule type" value="Genomic_DNA"/>
</dbReference>
<feature type="region of interest" description="Disordered" evidence="2">
    <location>
        <begin position="1"/>
        <end position="20"/>
    </location>
</feature>
<dbReference type="GO" id="GO:0003677">
    <property type="term" value="F:DNA binding"/>
    <property type="evidence" value="ECO:0007669"/>
    <property type="project" value="UniProtKB-KW"/>
</dbReference>
<evidence type="ECO:0000313" key="4">
    <source>
        <dbReference type="EMBL" id="AWT46999.1"/>
    </source>
</evidence>
<dbReference type="PROSITE" id="PS50043">
    <property type="entry name" value="HTH_LUXR_2"/>
    <property type="match status" value="1"/>
</dbReference>
<dbReference type="Pfam" id="PF00196">
    <property type="entry name" value="GerE"/>
    <property type="match status" value="1"/>
</dbReference>
<dbReference type="PRINTS" id="PR00038">
    <property type="entry name" value="HTHLUXR"/>
</dbReference>
<dbReference type="Gene3D" id="1.10.10.10">
    <property type="entry name" value="Winged helix-like DNA-binding domain superfamily/Winged helix DNA-binding domain"/>
    <property type="match status" value="1"/>
</dbReference>
<dbReference type="Proteomes" id="UP000247634">
    <property type="component" value="Chromosome"/>
</dbReference>
<evidence type="ECO:0000256" key="2">
    <source>
        <dbReference type="SAM" id="MobiDB-lite"/>
    </source>
</evidence>
<dbReference type="InterPro" id="IPR039420">
    <property type="entry name" value="WalR-like"/>
</dbReference>
<evidence type="ECO:0000256" key="1">
    <source>
        <dbReference type="ARBA" id="ARBA00023125"/>
    </source>
</evidence>
<dbReference type="SUPFAM" id="SSF46894">
    <property type="entry name" value="C-terminal effector domain of the bipartite response regulators"/>
    <property type="match status" value="1"/>
</dbReference>
<dbReference type="SMART" id="SM00421">
    <property type="entry name" value="HTH_LUXR"/>
    <property type="match status" value="1"/>
</dbReference>
<dbReference type="GO" id="GO:0006355">
    <property type="term" value="P:regulation of DNA-templated transcription"/>
    <property type="evidence" value="ECO:0007669"/>
    <property type="project" value="InterPro"/>
</dbReference>
<dbReference type="CDD" id="cd06170">
    <property type="entry name" value="LuxR_C_like"/>
    <property type="match status" value="1"/>
</dbReference>
<reference evidence="4 5" key="1">
    <citation type="submission" date="2018-06" db="EMBL/GenBank/DDBJ databases">
        <title>The complete genome sequence of a nosiheptide producer Streptomyces actuosus ATCC 25421: deducing the ability of producing a new class III lantibiotics.</title>
        <authorList>
            <person name="Liu W."/>
            <person name="Sun F."/>
            <person name="Hu Y."/>
        </authorList>
    </citation>
    <scope>NUCLEOTIDE SEQUENCE [LARGE SCALE GENOMIC DNA]</scope>
    <source>
        <strain evidence="4 5">ATCC 25421</strain>
    </source>
</reference>
<evidence type="ECO:0000259" key="3">
    <source>
        <dbReference type="PROSITE" id="PS50043"/>
    </source>
</evidence>
<dbReference type="InterPro" id="IPR000792">
    <property type="entry name" value="Tscrpt_reg_LuxR_C"/>
</dbReference>
<accession>A0A2U9PB08</accession>
<feature type="domain" description="HTH luxR-type" evidence="3">
    <location>
        <begin position="890"/>
        <end position="955"/>
    </location>
</feature>
<dbReference type="AlphaFoldDB" id="A0A2U9PB08"/>
<keyword evidence="1" id="KW-0238">DNA-binding</keyword>
<dbReference type="Gene3D" id="1.25.40.10">
    <property type="entry name" value="Tetratricopeptide repeat domain"/>
    <property type="match status" value="1"/>
</dbReference>
<dbReference type="InterPro" id="IPR011990">
    <property type="entry name" value="TPR-like_helical_dom_sf"/>
</dbReference>
<name>A0A2U9PB08_STRAS</name>
<gene>
    <name evidence="4" type="ORF">DMT42_35275</name>
</gene>
<protein>
    <submittedName>
        <fullName evidence="4">Helix-turn-helix transcriptional regulator</fullName>
    </submittedName>
</protein>
<dbReference type="PANTHER" id="PTHR43214">
    <property type="entry name" value="TWO-COMPONENT RESPONSE REGULATOR"/>
    <property type="match status" value="1"/>
</dbReference>
<dbReference type="InterPro" id="IPR036388">
    <property type="entry name" value="WH-like_DNA-bd_sf"/>
</dbReference>
<dbReference type="RefSeq" id="WP_110634749.1">
    <property type="nucleotide sequence ID" value="NZ_CP029788.1"/>
</dbReference>
<dbReference type="OrthoDB" id="483at2"/>
<organism evidence="4 5">
    <name type="scientific">Streptomyces actuosus</name>
    <dbReference type="NCBI Taxonomy" id="1885"/>
    <lineage>
        <taxon>Bacteria</taxon>
        <taxon>Bacillati</taxon>
        <taxon>Actinomycetota</taxon>
        <taxon>Actinomycetes</taxon>
        <taxon>Kitasatosporales</taxon>
        <taxon>Streptomycetaceae</taxon>
        <taxon>Streptomyces</taxon>
    </lineage>
</organism>
<evidence type="ECO:0000313" key="5">
    <source>
        <dbReference type="Proteomes" id="UP000247634"/>
    </source>
</evidence>